<evidence type="ECO:0000313" key="1">
    <source>
        <dbReference type="EMBL" id="KOX80736.1"/>
    </source>
</evidence>
<dbReference type="EMBL" id="KQ435698">
    <property type="protein sequence ID" value="KOX80736.1"/>
    <property type="molecule type" value="Genomic_DNA"/>
</dbReference>
<reference evidence="1 2" key="1">
    <citation type="submission" date="2015-07" db="EMBL/GenBank/DDBJ databases">
        <title>The genome of Melipona quadrifasciata.</title>
        <authorList>
            <person name="Pan H."/>
            <person name="Kapheim K."/>
        </authorList>
    </citation>
    <scope>NUCLEOTIDE SEQUENCE [LARGE SCALE GENOMIC DNA]</scope>
    <source>
        <strain evidence="1">0111107301</strain>
        <tissue evidence="1">Whole body</tissue>
    </source>
</reference>
<sequence>MEDLELMRYRGVAVYRKKSTGGGIKYVFSYWNEFSLEVRNVAEAWLVLEEHNCPTLWRHLFMCVCEKTAVIIILVAFEANSKIYRGYKIYLVKKKLVYNMSDILNIKSDHHPAVGQESLNAIVKNLINSISDKIQELRKISYRCNKMSVNQ</sequence>
<keyword evidence="2" id="KW-1185">Reference proteome</keyword>
<dbReference type="AlphaFoldDB" id="A0A0M9AC07"/>
<proteinExistence type="predicted"/>
<name>A0A0M9AC07_9HYME</name>
<protein>
    <submittedName>
        <fullName evidence="1">Uncharacterized protein</fullName>
    </submittedName>
</protein>
<organism evidence="1 2">
    <name type="scientific">Melipona quadrifasciata</name>
    <dbReference type="NCBI Taxonomy" id="166423"/>
    <lineage>
        <taxon>Eukaryota</taxon>
        <taxon>Metazoa</taxon>
        <taxon>Ecdysozoa</taxon>
        <taxon>Arthropoda</taxon>
        <taxon>Hexapoda</taxon>
        <taxon>Insecta</taxon>
        <taxon>Pterygota</taxon>
        <taxon>Neoptera</taxon>
        <taxon>Endopterygota</taxon>
        <taxon>Hymenoptera</taxon>
        <taxon>Apocrita</taxon>
        <taxon>Aculeata</taxon>
        <taxon>Apoidea</taxon>
        <taxon>Anthophila</taxon>
        <taxon>Apidae</taxon>
        <taxon>Melipona</taxon>
    </lineage>
</organism>
<accession>A0A0M9AC07</accession>
<evidence type="ECO:0000313" key="2">
    <source>
        <dbReference type="Proteomes" id="UP000053105"/>
    </source>
</evidence>
<dbReference type="Proteomes" id="UP000053105">
    <property type="component" value="Unassembled WGS sequence"/>
</dbReference>
<gene>
    <name evidence="1" type="ORF">WN51_02024</name>
</gene>